<evidence type="ECO:0000313" key="2">
    <source>
        <dbReference type="Proteomes" id="UP001050808"/>
    </source>
</evidence>
<reference evidence="1" key="1">
    <citation type="submission" date="2024-05" db="EMBL/GenBank/DDBJ databases">
        <title>Whole genome shotgun sequence of Streptomyces violascens NBRC 12920.</title>
        <authorList>
            <person name="Komaki H."/>
            <person name="Tamura T."/>
        </authorList>
    </citation>
    <scope>NUCLEOTIDE SEQUENCE</scope>
    <source>
        <strain evidence="1">NBRC 12920</strain>
    </source>
</reference>
<keyword evidence="2" id="KW-1185">Reference proteome</keyword>
<proteinExistence type="predicted"/>
<sequence length="68" mass="7448">MRRSGLFITLPETYRMGLNRTCSDQQNSYGTSMSKSVECVDAIVIHLSVQVTGVWRPNRGGVAVTEGS</sequence>
<accession>A0ABQ3QGM9</accession>
<comment type="caution">
    <text evidence="1">The sequence shown here is derived from an EMBL/GenBank/DDBJ whole genome shotgun (WGS) entry which is preliminary data.</text>
</comment>
<protein>
    <submittedName>
        <fullName evidence="1">Uncharacterized protein</fullName>
    </submittedName>
</protein>
<name>A0ABQ3QGM9_9ACTN</name>
<evidence type="ECO:0000313" key="1">
    <source>
        <dbReference type="EMBL" id="GHI36451.1"/>
    </source>
</evidence>
<dbReference type="EMBL" id="BNDY01000002">
    <property type="protein sequence ID" value="GHI36451.1"/>
    <property type="molecule type" value="Genomic_DNA"/>
</dbReference>
<organism evidence="1 2">
    <name type="scientific">Streptomyces violascens</name>
    <dbReference type="NCBI Taxonomy" id="67381"/>
    <lineage>
        <taxon>Bacteria</taxon>
        <taxon>Bacillati</taxon>
        <taxon>Actinomycetota</taxon>
        <taxon>Actinomycetes</taxon>
        <taxon>Kitasatosporales</taxon>
        <taxon>Streptomycetaceae</taxon>
        <taxon>Streptomyces</taxon>
    </lineage>
</organism>
<gene>
    <name evidence="1" type="ORF">Sviol_08590</name>
</gene>
<dbReference type="Proteomes" id="UP001050808">
    <property type="component" value="Unassembled WGS sequence"/>
</dbReference>